<proteinExistence type="inferred from homology"/>
<evidence type="ECO:0000256" key="8">
    <source>
        <dbReference type="ARBA" id="ARBA00022741"/>
    </source>
</evidence>
<dbReference type="SUPFAM" id="SSF56112">
    <property type="entry name" value="Protein kinase-like (PK-like)"/>
    <property type="match status" value="1"/>
</dbReference>
<comment type="catalytic activity">
    <reaction evidence="14 15">
        <text>an alpha-Kdo-(2-&gt;6)-lipid IVA + ATP = a 4-O-phospho-alpha-Kdo-(2-&gt;6)-lipid IVA + ADP + H(+)</text>
        <dbReference type="Rhea" id="RHEA:74271"/>
        <dbReference type="ChEBI" id="CHEBI:15378"/>
        <dbReference type="ChEBI" id="CHEBI:30616"/>
        <dbReference type="ChEBI" id="CHEBI:176428"/>
        <dbReference type="ChEBI" id="CHEBI:193140"/>
        <dbReference type="ChEBI" id="CHEBI:456216"/>
        <dbReference type="EC" id="2.7.1.166"/>
    </reaction>
</comment>
<dbReference type="GO" id="GO:0016301">
    <property type="term" value="F:kinase activity"/>
    <property type="evidence" value="ECO:0007669"/>
    <property type="project" value="UniProtKB-KW"/>
</dbReference>
<evidence type="ECO:0000256" key="9">
    <source>
        <dbReference type="ARBA" id="ARBA00022777"/>
    </source>
</evidence>
<reference evidence="16 17" key="1">
    <citation type="submission" date="2019-04" db="EMBL/GenBank/DDBJ databases">
        <title>Reference strain of H23.</title>
        <authorList>
            <person name="Luo X."/>
        </authorList>
    </citation>
    <scope>NUCLEOTIDE SEQUENCE [LARGE SCALE GENOMIC DNA]</scope>
    <source>
        <strain evidence="16 17">H23</strain>
    </source>
</reference>
<evidence type="ECO:0000256" key="3">
    <source>
        <dbReference type="ARBA" id="ARBA00010327"/>
    </source>
</evidence>
<dbReference type="HAMAP" id="MF_00521">
    <property type="entry name" value="KDO_kinase"/>
    <property type="match status" value="1"/>
</dbReference>
<keyword evidence="11 15" id="KW-0448">Lipopolysaccharide biosynthesis</keyword>
<evidence type="ECO:0000256" key="12">
    <source>
        <dbReference type="ARBA" id="ARBA00023136"/>
    </source>
</evidence>
<dbReference type="OrthoDB" id="6854449at2"/>
<dbReference type="GO" id="GO:0005524">
    <property type="term" value="F:ATP binding"/>
    <property type="evidence" value="ECO:0007669"/>
    <property type="project" value="UniProtKB-UniRule"/>
</dbReference>
<dbReference type="InterPro" id="IPR011009">
    <property type="entry name" value="Kinase-like_dom_sf"/>
</dbReference>
<dbReference type="InterPro" id="IPR022826">
    <property type="entry name" value="KDO_kinase"/>
</dbReference>
<comment type="subcellular location">
    <subcellularLocation>
        <location evidence="1 15">Cell inner membrane</location>
        <topology evidence="1 15">Peripheral membrane protein</topology>
        <orientation evidence="1 15">Cytoplasmic side</orientation>
    </subcellularLocation>
</comment>
<evidence type="ECO:0000256" key="15">
    <source>
        <dbReference type="HAMAP-Rule" id="MF_00521"/>
    </source>
</evidence>
<keyword evidence="12 15" id="KW-0472">Membrane</keyword>
<dbReference type="Proteomes" id="UP000308707">
    <property type="component" value="Unassembled WGS sequence"/>
</dbReference>
<keyword evidence="9 15" id="KW-0418">Kinase</keyword>
<accession>A0A4U5JSX2</accession>
<dbReference type="GO" id="GO:0009244">
    <property type="term" value="P:lipopolysaccharide core region biosynthetic process"/>
    <property type="evidence" value="ECO:0007669"/>
    <property type="project" value="UniProtKB-UniRule"/>
</dbReference>
<comment type="similarity">
    <text evidence="3 15">Belongs to the protein kinase superfamily. KdkA/RfaP family.</text>
</comment>
<dbReference type="EC" id="2.7.1.166" evidence="4 15"/>
<comment type="caution">
    <text evidence="16">The sequence shown here is derived from an EMBL/GenBank/DDBJ whole genome shotgun (WGS) entry which is preliminary data.</text>
</comment>
<evidence type="ECO:0000256" key="2">
    <source>
        <dbReference type="ARBA" id="ARBA00004713"/>
    </source>
</evidence>
<evidence type="ECO:0000256" key="5">
    <source>
        <dbReference type="ARBA" id="ARBA00022475"/>
    </source>
</evidence>
<dbReference type="UniPathway" id="UPA00958"/>
<dbReference type="NCBIfam" id="NF002475">
    <property type="entry name" value="PRK01723.1"/>
    <property type="match status" value="1"/>
</dbReference>
<evidence type="ECO:0000313" key="17">
    <source>
        <dbReference type="Proteomes" id="UP000308707"/>
    </source>
</evidence>
<keyword evidence="10 15" id="KW-0067">ATP-binding</keyword>
<dbReference type="Gene3D" id="1.10.510.10">
    <property type="entry name" value="Transferase(Phosphotransferase) domain 1"/>
    <property type="match status" value="1"/>
</dbReference>
<evidence type="ECO:0000256" key="10">
    <source>
        <dbReference type="ARBA" id="ARBA00022840"/>
    </source>
</evidence>
<dbReference type="AlphaFoldDB" id="A0A4U5JSX2"/>
<comment type="function">
    <text evidence="15">Catalyzes the ATP-dependent phosphorylation of the 3-deoxy-D-manno-octulosonic acid (Kdo) residue in Kdo-lipid IV(A) at the 4-OH position.</text>
</comment>
<evidence type="ECO:0000256" key="14">
    <source>
        <dbReference type="ARBA" id="ARBA00034417"/>
    </source>
</evidence>
<keyword evidence="8 15" id="KW-0547">Nucleotide-binding</keyword>
<evidence type="ECO:0000256" key="4">
    <source>
        <dbReference type="ARBA" id="ARBA00011988"/>
    </source>
</evidence>
<organism evidence="16 17">
    <name type="scientific">Luteimonas gilva</name>
    <dbReference type="NCBI Taxonomy" id="2572684"/>
    <lineage>
        <taxon>Bacteria</taxon>
        <taxon>Pseudomonadati</taxon>
        <taxon>Pseudomonadota</taxon>
        <taxon>Gammaproteobacteria</taxon>
        <taxon>Lysobacterales</taxon>
        <taxon>Lysobacteraceae</taxon>
        <taxon>Luteimonas</taxon>
    </lineage>
</organism>
<comment type="pathway">
    <text evidence="2 15">Bacterial outer membrane biogenesis; LPS core biosynthesis.</text>
</comment>
<dbReference type="RefSeq" id="WP_137265121.1">
    <property type="nucleotide sequence ID" value="NZ_SZUA01000001.1"/>
</dbReference>
<evidence type="ECO:0000256" key="6">
    <source>
        <dbReference type="ARBA" id="ARBA00022519"/>
    </source>
</evidence>
<dbReference type="GO" id="GO:0005886">
    <property type="term" value="C:plasma membrane"/>
    <property type="evidence" value="ECO:0007669"/>
    <property type="project" value="UniProtKB-SubCell"/>
</dbReference>
<keyword evidence="17" id="KW-1185">Reference proteome</keyword>
<evidence type="ECO:0000256" key="11">
    <source>
        <dbReference type="ARBA" id="ARBA00022985"/>
    </source>
</evidence>
<protein>
    <recommendedName>
        <fullName evidence="13 15">3-deoxy-D-manno-octulosonic acid kinase</fullName>
        <shortName evidence="15">Kdo kinase</shortName>
        <ecNumber evidence="4 15">2.7.1.166</ecNumber>
    </recommendedName>
</protein>
<evidence type="ECO:0000256" key="1">
    <source>
        <dbReference type="ARBA" id="ARBA00004515"/>
    </source>
</evidence>
<dbReference type="GO" id="GO:0016773">
    <property type="term" value="F:phosphotransferase activity, alcohol group as acceptor"/>
    <property type="evidence" value="ECO:0007669"/>
    <property type="project" value="UniProtKB-UniRule"/>
</dbReference>
<keyword evidence="6 15" id="KW-0997">Cell inner membrane</keyword>
<keyword evidence="7 15" id="KW-0808">Transferase</keyword>
<name>A0A4U5JSX2_9GAMM</name>
<evidence type="ECO:0000256" key="13">
    <source>
        <dbReference type="ARBA" id="ARBA00029511"/>
    </source>
</evidence>
<gene>
    <name evidence="15" type="primary">kdkA</name>
    <name evidence="16" type="ORF">FCE95_00870</name>
</gene>
<dbReference type="Pfam" id="PF06293">
    <property type="entry name" value="Kdo"/>
    <property type="match status" value="1"/>
</dbReference>
<evidence type="ECO:0000313" key="16">
    <source>
        <dbReference type="EMBL" id="TKR32912.1"/>
    </source>
</evidence>
<keyword evidence="5 15" id="KW-1003">Cell membrane</keyword>
<dbReference type="EMBL" id="SZUA01000001">
    <property type="protein sequence ID" value="TKR32912.1"/>
    <property type="molecule type" value="Genomic_DNA"/>
</dbReference>
<feature type="active site" evidence="15">
    <location>
        <position position="177"/>
    </location>
</feature>
<evidence type="ECO:0000256" key="7">
    <source>
        <dbReference type="ARBA" id="ARBA00022679"/>
    </source>
</evidence>
<sequence>MTGFDATEGLTPFRDERGQGYGAILFDGTRMRQADPDWFAPSHWGEKARPVSSGGRGGAWFADTPFGPAVLRHYLRGGWAAAFSRDRHLWRGSERARSFAEFRLLRELIRHGLPVPRPIAAQYVREGWGYRAAILLDRIEGARSLAERAATAGHDAPWEETGRLIARFHRAGLDHADLNATNLLFDSRGNGWAIDLDRSRLRIPATGWREGNLSRLRRSLMKLRGERAETDVDADFARLRRAYDNTWSRGY</sequence>